<evidence type="ECO:0000256" key="6">
    <source>
        <dbReference type="ARBA" id="ARBA00022801"/>
    </source>
</evidence>
<keyword evidence="5 11" id="KW-0812">Transmembrane</keyword>
<dbReference type="InterPro" id="IPR036034">
    <property type="entry name" value="PDZ_sf"/>
</dbReference>
<evidence type="ECO:0000256" key="5">
    <source>
        <dbReference type="ARBA" id="ARBA00022692"/>
    </source>
</evidence>
<dbReference type="GO" id="GO:0004222">
    <property type="term" value="F:metalloendopeptidase activity"/>
    <property type="evidence" value="ECO:0007669"/>
    <property type="project" value="InterPro"/>
</dbReference>
<evidence type="ECO:0000256" key="10">
    <source>
        <dbReference type="ARBA" id="ARBA00023136"/>
    </source>
</evidence>
<dbReference type="EC" id="3.4.24.-" evidence="11"/>
<feature type="transmembrane region" description="Helical" evidence="11">
    <location>
        <begin position="376"/>
        <end position="398"/>
    </location>
</feature>
<dbReference type="CDD" id="cd06163">
    <property type="entry name" value="S2P-M50_PDZ_RseP-like"/>
    <property type="match status" value="1"/>
</dbReference>
<evidence type="ECO:0000256" key="2">
    <source>
        <dbReference type="ARBA" id="ARBA00004141"/>
    </source>
</evidence>
<evidence type="ECO:0000256" key="3">
    <source>
        <dbReference type="ARBA" id="ARBA00007931"/>
    </source>
</evidence>
<evidence type="ECO:0000313" key="14">
    <source>
        <dbReference type="Proteomes" id="UP000220246"/>
    </source>
</evidence>
<dbReference type="InterPro" id="IPR004387">
    <property type="entry name" value="Pept_M50_Zn"/>
</dbReference>
<keyword evidence="8 11" id="KW-1133">Transmembrane helix</keyword>
<evidence type="ECO:0000256" key="4">
    <source>
        <dbReference type="ARBA" id="ARBA00022670"/>
    </source>
</evidence>
<keyword evidence="4 13" id="KW-0645">Protease</keyword>
<dbReference type="PANTHER" id="PTHR42837:SF2">
    <property type="entry name" value="MEMBRANE METALLOPROTEASE ARASP2, CHLOROPLASTIC-RELATED"/>
    <property type="match status" value="1"/>
</dbReference>
<sequence>MLTVLAFVVALGILIAVHEYGHYRMAVACGVKVLRFSVGFGKPLLRWQSKKSSTEFVLGALPLGGYVRMLDEREAPVDSDERHLAFNRQPLRSRVAIVAAGPAANLLLAVLLYALVNWVGLEEPRAVLAAPATGSVVAQAGLHGGERVTAVQVGQEAPQDVRSFEHLRWALTQAALEKQDARITWQRAPGDGVQTTELPLSTLPGTALDASLGAAIGVQVPWTPAQVERVMDAGAAAAAGLQAGDVVTQAFGVPVVDGFQLRQLIRQHPEQAGDWTVVRGGQEMQLSVKPEATQEQDVRIGRVGAYIGGAPEMVIVRLGAVEGLWAGVTKTWDVSVLSLKMMGRMLIGEASLKNLSGPLTIADYAGKSASMGWVQYLAFLALISVSLGVLNLLPLPVLDGGHLMYYLWEGVTGRAISELWMERLQRAGVSVLLVMMCIAFFNDISRILG</sequence>
<accession>A0A2A7UUF1</accession>
<dbReference type="Gene3D" id="2.30.42.10">
    <property type="match status" value="2"/>
</dbReference>
<dbReference type="SUPFAM" id="SSF50156">
    <property type="entry name" value="PDZ domain-like"/>
    <property type="match status" value="1"/>
</dbReference>
<reference evidence="14" key="1">
    <citation type="submission" date="2017-09" db="EMBL/GenBank/DDBJ databases">
        <title>FDA dAtabase for Regulatory Grade micrObial Sequences (FDA-ARGOS): Supporting development and validation of Infectious Disease Dx tests.</title>
        <authorList>
            <person name="Minogue T."/>
            <person name="Wolcott M."/>
            <person name="Wasieloski L."/>
            <person name="Aguilar W."/>
            <person name="Moore D."/>
            <person name="Tallon L."/>
            <person name="Sadzewicz L."/>
            <person name="Ott S."/>
            <person name="Zhao X."/>
            <person name="Nagaraj S."/>
            <person name="Vavikolanu K."/>
            <person name="Aluvathingal J."/>
            <person name="Nadendla S."/>
            <person name="Sichtig H."/>
        </authorList>
    </citation>
    <scope>NUCLEOTIDE SEQUENCE [LARGE SCALE GENOMIC DNA]</scope>
    <source>
        <strain evidence="14">FDAARGOS_394</strain>
    </source>
</reference>
<keyword evidence="11" id="KW-0479">Metal-binding</keyword>
<dbReference type="AlphaFoldDB" id="A0A2A7UUF1"/>
<feature type="domain" description="Peptidase M50" evidence="12">
    <location>
        <begin position="6"/>
        <end position="434"/>
    </location>
</feature>
<dbReference type="PANTHER" id="PTHR42837">
    <property type="entry name" value="REGULATOR OF SIGMA-E PROTEASE RSEP"/>
    <property type="match status" value="1"/>
</dbReference>
<organism evidence="13 14">
    <name type="scientific">Comamonas terrigena</name>
    <dbReference type="NCBI Taxonomy" id="32013"/>
    <lineage>
        <taxon>Bacteria</taxon>
        <taxon>Pseudomonadati</taxon>
        <taxon>Pseudomonadota</taxon>
        <taxon>Betaproteobacteria</taxon>
        <taxon>Burkholderiales</taxon>
        <taxon>Comamonadaceae</taxon>
        <taxon>Comamonas</taxon>
    </lineage>
</organism>
<name>A0A2A7UUF1_COMTR</name>
<dbReference type="InterPro" id="IPR008915">
    <property type="entry name" value="Peptidase_M50"/>
</dbReference>
<evidence type="ECO:0000259" key="12">
    <source>
        <dbReference type="Pfam" id="PF02163"/>
    </source>
</evidence>
<comment type="caution">
    <text evidence="13">The sequence shown here is derived from an EMBL/GenBank/DDBJ whole genome shotgun (WGS) entry which is preliminary data.</text>
</comment>
<evidence type="ECO:0000256" key="7">
    <source>
        <dbReference type="ARBA" id="ARBA00022833"/>
    </source>
</evidence>
<dbReference type="Proteomes" id="UP000220246">
    <property type="component" value="Unassembled WGS sequence"/>
</dbReference>
<keyword evidence="7 11" id="KW-0862">Zinc</keyword>
<evidence type="ECO:0000256" key="9">
    <source>
        <dbReference type="ARBA" id="ARBA00023049"/>
    </source>
</evidence>
<evidence type="ECO:0000313" key="13">
    <source>
        <dbReference type="EMBL" id="PEH88811.1"/>
    </source>
</evidence>
<protein>
    <recommendedName>
        <fullName evidence="11">Zinc metalloprotease</fullName>
        <ecNumber evidence="11">3.4.24.-</ecNumber>
    </recommendedName>
</protein>
<dbReference type="OrthoDB" id="9782003at2"/>
<comment type="subcellular location">
    <subcellularLocation>
        <location evidence="2">Membrane</location>
        <topology evidence="2">Multi-pass membrane protein</topology>
    </subcellularLocation>
</comment>
<keyword evidence="14" id="KW-1185">Reference proteome</keyword>
<evidence type="ECO:0000256" key="11">
    <source>
        <dbReference type="RuleBase" id="RU362031"/>
    </source>
</evidence>
<dbReference type="STRING" id="1219032.GCA_001515545_01786"/>
<keyword evidence="10 11" id="KW-0472">Membrane</keyword>
<dbReference type="EMBL" id="PDEA01000001">
    <property type="protein sequence ID" value="PEH88811.1"/>
    <property type="molecule type" value="Genomic_DNA"/>
</dbReference>
<comment type="similarity">
    <text evidence="3 11">Belongs to the peptidase M50B family.</text>
</comment>
<dbReference type="GO" id="GO:0046872">
    <property type="term" value="F:metal ion binding"/>
    <property type="evidence" value="ECO:0007669"/>
    <property type="project" value="UniProtKB-KW"/>
</dbReference>
<dbReference type="Pfam" id="PF02163">
    <property type="entry name" value="Peptidase_M50"/>
    <property type="match status" value="1"/>
</dbReference>
<comment type="cofactor">
    <cofactor evidence="1 11">
        <name>Zn(2+)</name>
        <dbReference type="ChEBI" id="CHEBI:29105"/>
    </cofactor>
</comment>
<keyword evidence="6 11" id="KW-0378">Hydrolase</keyword>
<dbReference type="GeneID" id="80800856"/>
<evidence type="ECO:0000256" key="1">
    <source>
        <dbReference type="ARBA" id="ARBA00001947"/>
    </source>
</evidence>
<dbReference type="NCBIfam" id="TIGR00054">
    <property type="entry name" value="RIP metalloprotease RseP"/>
    <property type="match status" value="1"/>
</dbReference>
<keyword evidence="9 11" id="KW-0482">Metalloprotease</keyword>
<evidence type="ECO:0000256" key="8">
    <source>
        <dbReference type="ARBA" id="ARBA00022989"/>
    </source>
</evidence>
<gene>
    <name evidence="13" type="primary">rseP</name>
    <name evidence="13" type="ORF">CRM82_09595</name>
</gene>
<dbReference type="RefSeq" id="WP_066536258.1">
    <property type="nucleotide sequence ID" value="NZ_PDEA01000001.1"/>
</dbReference>
<dbReference type="GO" id="GO:0016020">
    <property type="term" value="C:membrane"/>
    <property type="evidence" value="ECO:0007669"/>
    <property type="project" value="UniProtKB-SubCell"/>
</dbReference>
<proteinExistence type="inferred from homology"/>
<feature type="transmembrane region" description="Helical" evidence="11">
    <location>
        <begin position="427"/>
        <end position="444"/>
    </location>
</feature>
<feature type="transmembrane region" description="Helical" evidence="11">
    <location>
        <begin position="95"/>
        <end position="116"/>
    </location>
</feature>
<dbReference type="GO" id="GO:0006508">
    <property type="term" value="P:proteolysis"/>
    <property type="evidence" value="ECO:0007669"/>
    <property type="project" value="UniProtKB-KW"/>
</dbReference>